<keyword evidence="1" id="KW-0694">RNA-binding</keyword>
<dbReference type="PROSITE" id="PS50889">
    <property type="entry name" value="S4"/>
    <property type="match status" value="1"/>
</dbReference>
<dbReference type="PROSITE" id="PS50006">
    <property type="entry name" value="FHA_DOMAIN"/>
    <property type="match status" value="2"/>
</dbReference>
<dbReference type="AlphaFoldDB" id="A0A1N6Q7T8"/>
<dbReference type="RefSeq" id="WP_076425091.1">
    <property type="nucleotide sequence ID" value="NZ_FTMP01000002.1"/>
</dbReference>
<protein>
    <submittedName>
        <fullName evidence="4">FHA domain-containing protein</fullName>
    </submittedName>
</protein>
<dbReference type="InterPro" id="IPR050923">
    <property type="entry name" value="Cell_Proc_Reg/RNA_Proc"/>
</dbReference>
<dbReference type="PANTHER" id="PTHR23308">
    <property type="entry name" value="NUCLEAR INHIBITOR OF PROTEIN PHOSPHATASE-1"/>
    <property type="match status" value="1"/>
</dbReference>
<dbReference type="InterPro" id="IPR008984">
    <property type="entry name" value="SMAD_FHA_dom_sf"/>
</dbReference>
<dbReference type="SUPFAM" id="SSF49879">
    <property type="entry name" value="SMAD/FHA domain"/>
    <property type="match status" value="2"/>
</dbReference>
<name>A0A1N6Q7T8_AQUAC</name>
<dbReference type="EMBL" id="FTMP01000002">
    <property type="protein sequence ID" value="SIQ12607.1"/>
    <property type="molecule type" value="Genomic_DNA"/>
</dbReference>
<dbReference type="Gene3D" id="2.60.200.20">
    <property type="match status" value="2"/>
</dbReference>
<dbReference type="InterPro" id="IPR000253">
    <property type="entry name" value="FHA_dom"/>
</dbReference>
<proteinExistence type="predicted"/>
<evidence type="ECO:0000259" key="3">
    <source>
        <dbReference type="PROSITE" id="PS50006"/>
    </source>
</evidence>
<keyword evidence="2" id="KW-0812">Transmembrane</keyword>
<dbReference type="Proteomes" id="UP000185841">
    <property type="component" value="Unassembled WGS sequence"/>
</dbReference>
<accession>A0A1N6Q7T8</accession>
<keyword evidence="2" id="KW-0472">Membrane</keyword>
<evidence type="ECO:0000313" key="4">
    <source>
        <dbReference type="EMBL" id="SIQ12607.1"/>
    </source>
</evidence>
<dbReference type="SMART" id="SM00240">
    <property type="entry name" value="FHA"/>
    <property type="match status" value="2"/>
</dbReference>
<dbReference type="Pfam" id="PF00498">
    <property type="entry name" value="FHA"/>
    <property type="match status" value="2"/>
</dbReference>
<reference evidence="4 5" key="1">
    <citation type="submission" date="2017-01" db="EMBL/GenBank/DDBJ databases">
        <authorList>
            <person name="Mah S.A."/>
            <person name="Swanson W.J."/>
            <person name="Moy G.W."/>
            <person name="Vacquier V.D."/>
        </authorList>
    </citation>
    <scope>NUCLEOTIDE SEQUENCE [LARGE SCALE GENOMIC DNA]</scope>
    <source>
        <strain evidence="4 5">RU36E</strain>
    </source>
</reference>
<keyword evidence="2" id="KW-1133">Transmembrane helix</keyword>
<dbReference type="CDD" id="cd00060">
    <property type="entry name" value="FHA"/>
    <property type="match status" value="2"/>
</dbReference>
<feature type="transmembrane region" description="Helical" evidence="2">
    <location>
        <begin position="263"/>
        <end position="284"/>
    </location>
</feature>
<feature type="domain" description="FHA" evidence="3">
    <location>
        <begin position="127"/>
        <end position="176"/>
    </location>
</feature>
<sequence>MLKLHFKDSRQAPIWLVEERFTLGQDKRNNLVLADAGISAFHAEIRQDNGLYYLSDCESELGTFVNDERIASRYQLRSGDCLRLGEVELQLTDPNKAAPRAEAGQRWFLQVIQGEHEGKKFHVSGSMTFGRSVKCELCFSDAQLSRRHCEFFLREEVLEVKDLASANGVQVNGEKTAAAVLKPGDQVRMGSVVLLVIGPKVEAQEEAADENEDATVFVRAVDLPKPQAKPRPANGAAPTVNPLRAAAQAQAAPTPVAESAGSALGIGLALVVLLVIAGAAAAFLL</sequence>
<dbReference type="GO" id="GO:0003723">
    <property type="term" value="F:RNA binding"/>
    <property type="evidence" value="ECO:0007669"/>
    <property type="project" value="UniProtKB-KW"/>
</dbReference>
<gene>
    <name evidence="4" type="ORF">SAMN05878282_102280</name>
</gene>
<evidence type="ECO:0000256" key="1">
    <source>
        <dbReference type="PROSITE-ProRule" id="PRU00182"/>
    </source>
</evidence>
<evidence type="ECO:0000313" key="5">
    <source>
        <dbReference type="Proteomes" id="UP000185841"/>
    </source>
</evidence>
<organism evidence="4 5">
    <name type="scientific">Aquipseudomonas alcaligenes</name>
    <name type="common">Pseudomonas alcaligenes</name>
    <dbReference type="NCBI Taxonomy" id="43263"/>
    <lineage>
        <taxon>Bacteria</taxon>
        <taxon>Pseudomonadati</taxon>
        <taxon>Pseudomonadota</taxon>
        <taxon>Gammaproteobacteria</taxon>
        <taxon>Pseudomonadales</taxon>
        <taxon>Pseudomonadaceae</taxon>
        <taxon>Aquipseudomonas</taxon>
    </lineage>
</organism>
<evidence type="ECO:0000256" key="2">
    <source>
        <dbReference type="SAM" id="Phobius"/>
    </source>
</evidence>
<feature type="domain" description="FHA" evidence="3">
    <location>
        <begin position="21"/>
        <end position="70"/>
    </location>
</feature>